<organism evidence="11 12">
    <name type="scientific">Grimontia celer</name>
    <dbReference type="NCBI Taxonomy" id="1796497"/>
    <lineage>
        <taxon>Bacteria</taxon>
        <taxon>Pseudomonadati</taxon>
        <taxon>Pseudomonadota</taxon>
        <taxon>Gammaproteobacteria</taxon>
        <taxon>Vibrionales</taxon>
        <taxon>Vibrionaceae</taxon>
        <taxon>Grimontia</taxon>
    </lineage>
</organism>
<evidence type="ECO:0000256" key="8">
    <source>
        <dbReference type="ARBA" id="ARBA00032788"/>
    </source>
</evidence>
<evidence type="ECO:0000313" key="12">
    <source>
        <dbReference type="Proteomes" id="UP000071641"/>
    </source>
</evidence>
<comment type="cofactor">
    <cofactor evidence="10">
        <name>[2Fe-2S] cluster</name>
        <dbReference type="ChEBI" id="CHEBI:190135"/>
    </cofactor>
    <text evidence="10">Binds 1 [2Fe-2S] cluster.</text>
</comment>
<evidence type="ECO:0000256" key="7">
    <source>
        <dbReference type="ARBA" id="ARBA00031580"/>
    </source>
</evidence>
<dbReference type="GO" id="GO:0051537">
    <property type="term" value="F:2 iron, 2 sulfur cluster binding"/>
    <property type="evidence" value="ECO:0007669"/>
    <property type="project" value="UniProtKB-KW"/>
</dbReference>
<feature type="binding site" evidence="10">
    <location>
        <position position="93"/>
    </location>
    <ligand>
        <name>[2Fe-2S] cluster</name>
        <dbReference type="ChEBI" id="CHEBI:190135"/>
    </ligand>
</feature>
<dbReference type="PANTHER" id="PTHR10371:SF3">
    <property type="entry name" value="NADH DEHYDROGENASE [UBIQUINONE] FLAVOPROTEIN 2, MITOCHONDRIAL"/>
    <property type="match status" value="1"/>
</dbReference>
<dbReference type="STRING" id="1796497.GCE9029_02525"/>
<feature type="binding site" evidence="10">
    <location>
        <position position="129"/>
    </location>
    <ligand>
        <name>[2Fe-2S] cluster</name>
        <dbReference type="ChEBI" id="CHEBI:190135"/>
    </ligand>
</feature>
<name>A0A128F3E4_9GAMM</name>
<dbReference type="Gene3D" id="1.10.10.1590">
    <property type="entry name" value="NADH-quinone oxidoreductase subunit E"/>
    <property type="match status" value="1"/>
</dbReference>
<dbReference type="Gene3D" id="3.40.30.10">
    <property type="entry name" value="Glutaredoxin"/>
    <property type="match status" value="1"/>
</dbReference>
<dbReference type="NCBIfam" id="NF004638">
    <property type="entry name" value="PRK05988.1"/>
    <property type="match status" value="1"/>
</dbReference>
<evidence type="ECO:0000256" key="10">
    <source>
        <dbReference type="PIRSR" id="PIRSR000216-1"/>
    </source>
</evidence>
<dbReference type="PIRSF" id="PIRSF000216">
    <property type="entry name" value="NADH_DH_24kDa"/>
    <property type="match status" value="1"/>
</dbReference>
<dbReference type="EMBL" id="FIZX01000002">
    <property type="protein sequence ID" value="CZF81299.1"/>
    <property type="molecule type" value="Genomic_DNA"/>
</dbReference>
<keyword evidence="4 10" id="KW-0479">Metal-binding</keyword>
<evidence type="ECO:0000256" key="5">
    <source>
        <dbReference type="ARBA" id="ARBA00023004"/>
    </source>
</evidence>
<reference evidence="12" key="1">
    <citation type="submission" date="2016-02" db="EMBL/GenBank/DDBJ databases">
        <authorList>
            <person name="Rodrigo-Torres Lidia"/>
            <person name="Arahal R.David."/>
        </authorList>
    </citation>
    <scope>NUCLEOTIDE SEQUENCE [LARGE SCALE GENOMIC DNA]</scope>
    <source>
        <strain evidence="12">CECT 9029</strain>
    </source>
</reference>
<dbReference type="InterPro" id="IPR041921">
    <property type="entry name" value="NuoE_N"/>
</dbReference>
<evidence type="ECO:0000313" key="11">
    <source>
        <dbReference type="EMBL" id="CZF81299.1"/>
    </source>
</evidence>
<comment type="similarity">
    <text evidence="1">Belongs to the complex I 24 kDa subunit family.</text>
</comment>
<keyword evidence="3 10" id="KW-0001">2Fe-2S</keyword>
<evidence type="ECO:0000256" key="2">
    <source>
        <dbReference type="ARBA" id="ARBA00019898"/>
    </source>
</evidence>
<dbReference type="RefSeq" id="WP_062663586.1">
    <property type="nucleotide sequence ID" value="NZ_FIZX01000002.1"/>
</dbReference>
<dbReference type="PANTHER" id="PTHR10371">
    <property type="entry name" value="NADH DEHYDROGENASE UBIQUINONE FLAVOPROTEIN 2, MITOCHONDRIAL"/>
    <property type="match status" value="1"/>
</dbReference>
<evidence type="ECO:0000256" key="4">
    <source>
        <dbReference type="ARBA" id="ARBA00022723"/>
    </source>
</evidence>
<accession>A0A128F3E4</accession>
<protein>
    <recommendedName>
        <fullName evidence="2">NADH-quinone oxidoreductase subunit E</fullName>
    </recommendedName>
    <alternativeName>
        <fullName evidence="7">NADH dehydrogenase I subunit E</fullName>
    </alternativeName>
    <alternativeName>
        <fullName evidence="8">NDH-1 subunit E</fullName>
    </alternativeName>
</protein>
<dbReference type="GO" id="GO:0003954">
    <property type="term" value="F:NADH dehydrogenase activity"/>
    <property type="evidence" value="ECO:0007669"/>
    <property type="project" value="TreeGrafter"/>
</dbReference>
<feature type="binding site" evidence="10">
    <location>
        <position position="88"/>
    </location>
    <ligand>
        <name>[2Fe-2S] cluster</name>
        <dbReference type="ChEBI" id="CHEBI:190135"/>
    </ligand>
</feature>
<keyword evidence="12" id="KW-1185">Reference proteome</keyword>
<keyword evidence="6 10" id="KW-0411">Iron-sulfur</keyword>
<evidence type="ECO:0000256" key="9">
    <source>
        <dbReference type="ARBA" id="ARBA00034078"/>
    </source>
</evidence>
<dbReference type="OrthoDB" id="9807941at2"/>
<sequence length="171" mass="18692">MENKGQRSALTEQERAVVAEAINSLKAKPGALLPVLHHIQHQLSYVPPASVPMIAHGLNLSNADVHGVISFYHEFRNHPPGGHVIQICRAESCQSMGSRALETHAASRLGIGFHETTKDNNFTLEPVYCLGNCMYSPCVRVGDDIHGEMNDEAFDDLVDSLLTQVIEVKAP</sequence>
<evidence type="ECO:0000256" key="3">
    <source>
        <dbReference type="ARBA" id="ARBA00022714"/>
    </source>
</evidence>
<dbReference type="Proteomes" id="UP000071641">
    <property type="component" value="Unassembled WGS sequence"/>
</dbReference>
<dbReference type="InterPro" id="IPR036249">
    <property type="entry name" value="Thioredoxin-like_sf"/>
</dbReference>
<feature type="binding site" evidence="10">
    <location>
        <position position="133"/>
    </location>
    <ligand>
        <name>[2Fe-2S] cluster</name>
        <dbReference type="ChEBI" id="CHEBI:190135"/>
    </ligand>
</feature>
<evidence type="ECO:0000256" key="1">
    <source>
        <dbReference type="ARBA" id="ARBA00010643"/>
    </source>
</evidence>
<evidence type="ECO:0000256" key="6">
    <source>
        <dbReference type="ARBA" id="ARBA00023014"/>
    </source>
</evidence>
<dbReference type="AlphaFoldDB" id="A0A128F3E4"/>
<keyword evidence="11" id="KW-0560">Oxidoreductase</keyword>
<dbReference type="InterPro" id="IPR002023">
    <property type="entry name" value="NuoE-like"/>
</dbReference>
<dbReference type="CDD" id="cd03081">
    <property type="entry name" value="TRX_Fd_NuoE_FDH_gamma"/>
    <property type="match status" value="1"/>
</dbReference>
<dbReference type="GO" id="GO:0046872">
    <property type="term" value="F:metal ion binding"/>
    <property type="evidence" value="ECO:0007669"/>
    <property type="project" value="UniProtKB-KW"/>
</dbReference>
<comment type="cofactor">
    <cofactor evidence="9">
        <name>[2Fe-2S] cluster</name>
        <dbReference type="ChEBI" id="CHEBI:190135"/>
    </cofactor>
</comment>
<keyword evidence="5 10" id="KW-0408">Iron</keyword>
<dbReference type="SUPFAM" id="SSF52833">
    <property type="entry name" value="Thioredoxin-like"/>
    <property type="match status" value="1"/>
</dbReference>
<proteinExistence type="inferred from homology"/>
<dbReference type="Pfam" id="PF01257">
    <property type="entry name" value="2Fe-2S_thioredx"/>
    <property type="match status" value="1"/>
</dbReference>
<gene>
    <name evidence="11" type="primary">nuoE</name>
    <name evidence="11" type="ORF">GCE9029_02525</name>
</gene>